<evidence type="ECO:0000256" key="10">
    <source>
        <dbReference type="RuleBase" id="RU004106"/>
    </source>
</evidence>
<evidence type="ECO:0000256" key="5">
    <source>
        <dbReference type="ARBA" id="ARBA00021779"/>
    </source>
</evidence>
<evidence type="ECO:0000256" key="11">
    <source>
        <dbReference type="RuleBase" id="RU004516"/>
    </source>
</evidence>
<reference evidence="13" key="1">
    <citation type="submission" date="2021-01" db="EMBL/GenBank/DDBJ databases">
        <title>Genomic Encyclopedia of Type Strains, Phase IV (KMG-IV): sequencing the most valuable type-strain genomes for metagenomic binning, comparative biology and taxonomic classification.</title>
        <authorList>
            <person name="Goeker M."/>
        </authorList>
    </citation>
    <scope>NUCLEOTIDE SEQUENCE</scope>
    <source>
        <strain evidence="13">DSM 21943</strain>
    </source>
</reference>
<proteinExistence type="inferred from homology"/>
<keyword evidence="8 11" id="KW-0663">Pyridoxal phosphate</keyword>
<dbReference type="InterPro" id="IPR050571">
    <property type="entry name" value="Class-IV_PLP-Dep_Aminotrnsfr"/>
</dbReference>
<dbReference type="InterPro" id="IPR001544">
    <property type="entry name" value="Aminotrans_IV"/>
</dbReference>
<keyword evidence="7 13" id="KW-0808">Transferase</keyword>
<comment type="cofactor">
    <cofactor evidence="1 11">
        <name>pyridoxal 5'-phosphate</name>
        <dbReference type="ChEBI" id="CHEBI:597326"/>
    </cofactor>
</comment>
<comment type="function">
    <text evidence="12">Acts on the D-isomers of alanine, leucine, aspartate, glutamate, aminobutyrate, norvaline and asparagine. The enzyme transfers an amino group from a substrate D-amino acid to the pyridoxal phosphate cofactor to form pyridoxamine and an alpha-keto acid in the first half-reaction.</text>
</comment>
<dbReference type="InterPro" id="IPR005784">
    <property type="entry name" value="D_amino_transT"/>
</dbReference>
<dbReference type="InterPro" id="IPR018300">
    <property type="entry name" value="Aminotrans_IV_CS"/>
</dbReference>
<sequence>MNHLLLNDSIVPESDVAISYKDRGYHFGDGVYEVVRVYEGAFFTLDPHIDRLYESANQIDMSLPFSKEHLKANLEAYKTKEQLENGSIYLQITRGEAERNHLYTREEEPVLLGFVLPDRPPTDASTVGIAAYVTADVRWLRCDIKSINLLGNVMAKRKATDHDCGEAILYRETAVTEGSTSNLFLVNNGTLYTHPADNYILNGITRREVIALAHELGIDVVEEPFPKEVLAHAEEAFITSTSIEITPVHSFKGDVEATLKVGPLTKKLQQAFTERVQKTRSASI</sequence>
<name>A0ABS2SXR4_9BACI</name>
<accession>A0ABS2SXR4</accession>
<dbReference type="Pfam" id="PF01063">
    <property type="entry name" value="Aminotran_4"/>
    <property type="match status" value="1"/>
</dbReference>
<dbReference type="PANTHER" id="PTHR42743:SF10">
    <property type="entry name" value="D-ALANINE AMINOTRANSFERASE"/>
    <property type="match status" value="1"/>
</dbReference>
<protein>
    <recommendedName>
        <fullName evidence="5 12">D-alanine aminotransferase</fullName>
        <ecNumber evidence="4 12">2.6.1.21</ecNumber>
    </recommendedName>
</protein>
<dbReference type="NCBIfam" id="TIGR01121">
    <property type="entry name" value="D_amino_aminoT"/>
    <property type="match status" value="1"/>
</dbReference>
<dbReference type="SUPFAM" id="SSF56752">
    <property type="entry name" value="D-aminoacid aminotransferase-like PLP-dependent enzymes"/>
    <property type="match status" value="1"/>
</dbReference>
<dbReference type="GO" id="GO:0047810">
    <property type="term" value="F:D-alanine-2-oxoglutarate aminotransferase activity"/>
    <property type="evidence" value="ECO:0007669"/>
    <property type="project" value="UniProtKB-EC"/>
</dbReference>
<evidence type="ECO:0000256" key="7">
    <source>
        <dbReference type="ARBA" id="ARBA00022679"/>
    </source>
</evidence>
<evidence type="ECO:0000256" key="1">
    <source>
        <dbReference type="ARBA" id="ARBA00001933"/>
    </source>
</evidence>
<evidence type="ECO:0000256" key="3">
    <source>
        <dbReference type="ARBA" id="ARBA00011738"/>
    </source>
</evidence>
<dbReference type="PROSITE" id="PS00770">
    <property type="entry name" value="AA_TRANSFER_CLASS_4"/>
    <property type="match status" value="1"/>
</dbReference>
<comment type="caution">
    <text evidence="13">The sequence shown here is derived from an EMBL/GenBank/DDBJ whole genome shotgun (WGS) entry which is preliminary data.</text>
</comment>
<dbReference type="Gene3D" id="3.30.470.10">
    <property type="match status" value="1"/>
</dbReference>
<keyword evidence="6 13" id="KW-0032">Aminotransferase</keyword>
<dbReference type="Gene3D" id="3.20.10.10">
    <property type="entry name" value="D-amino Acid Aminotransferase, subunit A, domain 2"/>
    <property type="match status" value="1"/>
</dbReference>
<comment type="similarity">
    <text evidence="2 10">Belongs to the class-IV pyridoxal-phosphate-dependent aminotransferase family.</text>
</comment>
<dbReference type="Proteomes" id="UP001179280">
    <property type="component" value="Unassembled WGS sequence"/>
</dbReference>
<evidence type="ECO:0000256" key="8">
    <source>
        <dbReference type="ARBA" id="ARBA00022898"/>
    </source>
</evidence>
<evidence type="ECO:0000256" key="9">
    <source>
        <dbReference type="ARBA" id="ARBA00047911"/>
    </source>
</evidence>
<dbReference type="InterPro" id="IPR036038">
    <property type="entry name" value="Aminotransferase-like"/>
</dbReference>
<comment type="subunit">
    <text evidence="3">Homodimer.</text>
</comment>
<evidence type="ECO:0000256" key="6">
    <source>
        <dbReference type="ARBA" id="ARBA00022576"/>
    </source>
</evidence>
<evidence type="ECO:0000256" key="4">
    <source>
        <dbReference type="ARBA" id="ARBA00012874"/>
    </source>
</evidence>
<gene>
    <name evidence="13" type="ORF">JOC54_003603</name>
</gene>
<keyword evidence="14" id="KW-1185">Reference proteome</keyword>
<dbReference type="InterPro" id="IPR043132">
    <property type="entry name" value="BCAT-like_C"/>
</dbReference>
<comment type="catalytic activity">
    <reaction evidence="9 12">
        <text>D-alanine + 2-oxoglutarate = D-glutamate + pyruvate</text>
        <dbReference type="Rhea" id="RHEA:15869"/>
        <dbReference type="ChEBI" id="CHEBI:15361"/>
        <dbReference type="ChEBI" id="CHEBI:16810"/>
        <dbReference type="ChEBI" id="CHEBI:29986"/>
        <dbReference type="ChEBI" id="CHEBI:57416"/>
        <dbReference type="EC" id="2.6.1.21"/>
    </reaction>
</comment>
<dbReference type="InterPro" id="IPR043131">
    <property type="entry name" value="BCAT-like_N"/>
</dbReference>
<dbReference type="EMBL" id="JAFBCV010000013">
    <property type="protein sequence ID" value="MBM7840322.1"/>
    <property type="molecule type" value="Genomic_DNA"/>
</dbReference>
<evidence type="ECO:0000313" key="14">
    <source>
        <dbReference type="Proteomes" id="UP001179280"/>
    </source>
</evidence>
<evidence type="ECO:0000313" key="13">
    <source>
        <dbReference type="EMBL" id="MBM7840322.1"/>
    </source>
</evidence>
<dbReference type="CDD" id="cd01558">
    <property type="entry name" value="D-AAT_like"/>
    <property type="match status" value="1"/>
</dbReference>
<evidence type="ECO:0000256" key="2">
    <source>
        <dbReference type="ARBA" id="ARBA00009320"/>
    </source>
</evidence>
<evidence type="ECO:0000256" key="12">
    <source>
        <dbReference type="RuleBase" id="RU004520"/>
    </source>
</evidence>
<dbReference type="PANTHER" id="PTHR42743">
    <property type="entry name" value="AMINO-ACID AMINOTRANSFERASE"/>
    <property type="match status" value="1"/>
</dbReference>
<dbReference type="EC" id="2.6.1.21" evidence="4 12"/>
<dbReference type="RefSeq" id="WP_204467865.1">
    <property type="nucleotide sequence ID" value="NZ_JAFBCV010000013.1"/>
</dbReference>
<organism evidence="13 14">
    <name type="scientific">Shouchella xiaoxiensis</name>
    <dbReference type="NCBI Taxonomy" id="766895"/>
    <lineage>
        <taxon>Bacteria</taxon>
        <taxon>Bacillati</taxon>
        <taxon>Bacillota</taxon>
        <taxon>Bacilli</taxon>
        <taxon>Bacillales</taxon>
        <taxon>Bacillaceae</taxon>
        <taxon>Shouchella</taxon>
    </lineage>
</organism>